<keyword evidence="3" id="KW-1185">Reference proteome</keyword>
<dbReference type="InterPro" id="IPR013096">
    <property type="entry name" value="Cupin_2"/>
</dbReference>
<evidence type="ECO:0000259" key="1">
    <source>
        <dbReference type="Pfam" id="PF07883"/>
    </source>
</evidence>
<sequence length="87" mass="9929">MHRDAFVSALRAEGFIEFHIVIREAGEMDEHTHPFEARALILAGEIRIRTGEGERTYLPGDVFRLDAHTPHAERYGAQGVQYLVARR</sequence>
<dbReference type="Proteomes" id="UP001189616">
    <property type="component" value="Unassembled WGS sequence"/>
</dbReference>
<feature type="domain" description="Cupin type-2" evidence="1">
    <location>
        <begin position="24"/>
        <end position="72"/>
    </location>
</feature>
<dbReference type="EMBL" id="CATYWO010000002">
    <property type="protein sequence ID" value="CAJ0788889.1"/>
    <property type="molecule type" value="Genomic_DNA"/>
</dbReference>
<reference evidence="2 3" key="1">
    <citation type="submission" date="2023-07" db="EMBL/GenBank/DDBJ databases">
        <authorList>
            <person name="Peeters C."/>
        </authorList>
    </citation>
    <scope>NUCLEOTIDE SEQUENCE [LARGE SCALE GENOMIC DNA]</scope>
    <source>
        <strain evidence="2 3">LMG 7141</strain>
    </source>
</reference>
<comment type="caution">
    <text evidence="2">The sequence shown here is derived from an EMBL/GenBank/DDBJ whole genome shotgun (WGS) entry which is preliminary data.</text>
</comment>
<proteinExistence type="predicted"/>
<evidence type="ECO:0000313" key="2">
    <source>
        <dbReference type="EMBL" id="CAJ0788889.1"/>
    </source>
</evidence>
<dbReference type="RefSeq" id="WP_316657561.1">
    <property type="nucleotide sequence ID" value="NZ_CATYWO010000002.1"/>
</dbReference>
<dbReference type="InterPro" id="IPR014710">
    <property type="entry name" value="RmlC-like_jellyroll"/>
</dbReference>
<evidence type="ECO:0000313" key="3">
    <source>
        <dbReference type="Proteomes" id="UP001189616"/>
    </source>
</evidence>
<accession>A0ABN9IT95</accession>
<organism evidence="2 3">
    <name type="scientific">Ralstonia condita</name>
    <dbReference type="NCBI Taxonomy" id="3058600"/>
    <lineage>
        <taxon>Bacteria</taxon>
        <taxon>Pseudomonadati</taxon>
        <taxon>Pseudomonadota</taxon>
        <taxon>Betaproteobacteria</taxon>
        <taxon>Burkholderiales</taxon>
        <taxon>Burkholderiaceae</taxon>
        <taxon>Ralstonia</taxon>
    </lineage>
</organism>
<name>A0ABN9IT95_9RALS</name>
<gene>
    <name evidence="2" type="ORF">LMG7141_02147</name>
</gene>
<dbReference type="Pfam" id="PF07883">
    <property type="entry name" value="Cupin_2"/>
    <property type="match status" value="1"/>
</dbReference>
<dbReference type="SUPFAM" id="SSF51182">
    <property type="entry name" value="RmlC-like cupins"/>
    <property type="match status" value="1"/>
</dbReference>
<protein>
    <recommendedName>
        <fullName evidence="1">Cupin type-2 domain-containing protein</fullName>
    </recommendedName>
</protein>
<dbReference type="Gene3D" id="2.60.120.10">
    <property type="entry name" value="Jelly Rolls"/>
    <property type="match status" value="1"/>
</dbReference>
<dbReference type="InterPro" id="IPR011051">
    <property type="entry name" value="RmlC_Cupin_sf"/>
</dbReference>